<dbReference type="PANTHER" id="PTHR33507:SF3">
    <property type="entry name" value="INNER MEMBRANE PROTEIN YBBJ"/>
    <property type="match status" value="1"/>
</dbReference>
<name>A0ABU2ZJK6_9SPHN</name>
<evidence type="ECO:0000313" key="7">
    <source>
        <dbReference type="EMBL" id="MDT0576787.1"/>
    </source>
</evidence>
<organism evidence="7 8">
    <name type="scientific">Croceicoccus esteveae</name>
    <dbReference type="NCBI Taxonomy" id="3075597"/>
    <lineage>
        <taxon>Bacteria</taxon>
        <taxon>Pseudomonadati</taxon>
        <taxon>Pseudomonadota</taxon>
        <taxon>Alphaproteobacteria</taxon>
        <taxon>Sphingomonadales</taxon>
        <taxon>Erythrobacteraceae</taxon>
        <taxon>Croceicoccus</taxon>
    </lineage>
</organism>
<evidence type="ECO:0000256" key="1">
    <source>
        <dbReference type="ARBA" id="ARBA00004141"/>
    </source>
</evidence>
<dbReference type="InterPro" id="IPR052165">
    <property type="entry name" value="Membrane_assoc_protease"/>
</dbReference>
<feature type="transmembrane region" description="Helical" evidence="5">
    <location>
        <begin position="12"/>
        <end position="45"/>
    </location>
</feature>
<evidence type="ECO:0000256" key="3">
    <source>
        <dbReference type="ARBA" id="ARBA00022989"/>
    </source>
</evidence>
<evidence type="ECO:0000313" key="8">
    <source>
        <dbReference type="Proteomes" id="UP001259803"/>
    </source>
</evidence>
<dbReference type="Proteomes" id="UP001259803">
    <property type="component" value="Unassembled WGS sequence"/>
</dbReference>
<evidence type="ECO:0000256" key="5">
    <source>
        <dbReference type="SAM" id="Phobius"/>
    </source>
</evidence>
<evidence type="ECO:0000259" key="6">
    <source>
        <dbReference type="Pfam" id="PF01957"/>
    </source>
</evidence>
<keyword evidence="2 5" id="KW-0812">Transmembrane</keyword>
<accession>A0ABU2ZJK6</accession>
<evidence type="ECO:0000256" key="4">
    <source>
        <dbReference type="ARBA" id="ARBA00023136"/>
    </source>
</evidence>
<dbReference type="InterPro" id="IPR012340">
    <property type="entry name" value="NA-bd_OB-fold"/>
</dbReference>
<reference evidence="7 8" key="1">
    <citation type="submission" date="2023-09" db="EMBL/GenBank/DDBJ databases">
        <authorList>
            <person name="Rey-Velasco X."/>
        </authorList>
    </citation>
    <scope>NUCLEOTIDE SEQUENCE [LARGE SCALE GENOMIC DNA]</scope>
    <source>
        <strain evidence="7 8">F390</strain>
    </source>
</reference>
<dbReference type="RefSeq" id="WP_311341362.1">
    <property type="nucleotide sequence ID" value="NZ_JAVRHS010000011.1"/>
</dbReference>
<keyword evidence="4 5" id="KW-0472">Membrane</keyword>
<dbReference type="Pfam" id="PF01957">
    <property type="entry name" value="NfeD"/>
    <property type="match status" value="1"/>
</dbReference>
<dbReference type="InterPro" id="IPR002810">
    <property type="entry name" value="NfeD-like_C"/>
</dbReference>
<protein>
    <submittedName>
        <fullName evidence="7">NfeD family protein</fullName>
    </submittedName>
</protein>
<dbReference type="Gene3D" id="2.40.50.140">
    <property type="entry name" value="Nucleic acid-binding proteins"/>
    <property type="match status" value="1"/>
</dbReference>
<comment type="caution">
    <text evidence="7">The sequence shown here is derived from an EMBL/GenBank/DDBJ whole genome shotgun (WGS) entry which is preliminary data.</text>
</comment>
<gene>
    <name evidence="7" type="ORF">RM533_11445</name>
</gene>
<proteinExistence type="predicted"/>
<comment type="subcellular location">
    <subcellularLocation>
        <location evidence="1">Membrane</location>
        <topology evidence="1">Multi-pass membrane protein</topology>
    </subcellularLocation>
</comment>
<evidence type="ECO:0000256" key="2">
    <source>
        <dbReference type="ARBA" id="ARBA00022692"/>
    </source>
</evidence>
<dbReference type="PANTHER" id="PTHR33507">
    <property type="entry name" value="INNER MEMBRANE PROTEIN YBBJ"/>
    <property type="match status" value="1"/>
</dbReference>
<keyword evidence="3 5" id="KW-1133">Transmembrane helix</keyword>
<feature type="domain" description="NfeD-like C-terminal" evidence="6">
    <location>
        <begin position="93"/>
        <end position="145"/>
    </location>
</feature>
<sequence>MDWLDGLGGQWAWLLAGVLLATAELVVPGYFLIWMAAAAFVTAFVTGVAGVGIEIQVLCFAVFSIFAVAAARQWLSAYPIASSDPLMNDKGGRLVGQSVTVTQAIEHGSGRARLGDSEWPVRGADAPVGTRLVVTGHEGLVLVVDRPVATHIGSETKIMP</sequence>
<dbReference type="EMBL" id="JAVRHS010000011">
    <property type="protein sequence ID" value="MDT0576787.1"/>
    <property type="molecule type" value="Genomic_DNA"/>
</dbReference>
<keyword evidence="8" id="KW-1185">Reference proteome</keyword>